<dbReference type="InterPro" id="IPR036397">
    <property type="entry name" value="RNaseH_sf"/>
</dbReference>
<dbReference type="Pfam" id="PF00075">
    <property type="entry name" value="RNase_H"/>
    <property type="match status" value="1"/>
</dbReference>
<dbReference type="PROSITE" id="PS50879">
    <property type="entry name" value="RNASE_H_1"/>
    <property type="match status" value="1"/>
</dbReference>
<dbReference type="InterPro" id="IPR012337">
    <property type="entry name" value="RNaseH-like_sf"/>
</dbReference>
<accession>A0AAD6Y5K3</accession>
<dbReference type="GO" id="GO:0003676">
    <property type="term" value="F:nucleic acid binding"/>
    <property type="evidence" value="ECO:0007669"/>
    <property type="project" value="InterPro"/>
</dbReference>
<evidence type="ECO:0000259" key="1">
    <source>
        <dbReference type="PROSITE" id="PS50879"/>
    </source>
</evidence>
<reference evidence="2" key="1">
    <citation type="submission" date="2023-03" db="EMBL/GenBank/DDBJ databases">
        <title>Massive genome expansion in bonnet fungi (Mycena s.s.) driven by repeated elements and novel gene families across ecological guilds.</title>
        <authorList>
            <consortium name="Lawrence Berkeley National Laboratory"/>
            <person name="Harder C.B."/>
            <person name="Miyauchi S."/>
            <person name="Viragh M."/>
            <person name="Kuo A."/>
            <person name="Thoen E."/>
            <person name="Andreopoulos B."/>
            <person name="Lu D."/>
            <person name="Skrede I."/>
            <person name="Drula E."/>
            <person name="Henrissat B."/>
            <person name="Morin E."/>
            <person name="Kohler A."/>
            <person name="Barry K."/>
            <person name="LaButti K."/>
            <person name="Morin E."/>
            <person name="Salamov A."/>
            <person name="Lipzen A."/>
            <person name="Mereny Z."/>
            <person name="Hegedus B."/>
            <person name="Baldrian P."/>
            <person name="Stursova M."/>
            <person name="Weitz H."/>
            <person name="Taylor A."/>
            <person name="Grigoriev I.V."/>
            <person name="Nagy L.G."/>
            <person name="Martin F."/>
            <person name="Kauserud H."/>
        </authorList>
    </citation>
    <scope>NUCLEOTIDE SEQUENCE</scope>
    <source>
        <strain evidence="2">9144</strain>
    </source>
</reference>
<dbReference type="EMBL" id="JARJCW010000054">
    <property type="protein sequence ID" value="KAJ7202605.1"/>
    <property type="molecule type" value="Genomic_DNA"/>
</dbReference>
<sequence length="443" mass="48517">MRRWPLCIDRGAFAPFSSVISHVPPSFRDYGVSSFLPLPTDAFEPLDHINKSVARCITGAFRTAALAVLEKEAALLPTQLRIEHDAMNTVAYRLTLPISHPIRPLLRDAIATTPKSPKFASILHFVDPRGQRLRKRGEGRIVQAGEAAHTEFDATLGMEPIIPVYTAPWATPLPVTTVIFPKEDALCALKVALADARHNSSTWFTDGSLLDGRAGGAAVRVENEREAEKICEPLGNGQVCEGEMEGLLCATTKALHDNHRCVLCIADSQAALRGILSTRPRSGQFRSIRYDKLIRDALVRSPHLTILNLWTPAHIGTAGNELADAAAKEATEQDPDPNNFASLTSLRTGFSYLNEHHFKSGFVASPACDDCGAPFETRAHYMLECPAWEEYRQHIQPLHAAGRKVDILGNLHLSPLLTHPKLLSRMGSFVEATGRFAPPSPSL</sequence>
<gene>
    <name evidence="2" type="ORF">GGX14DRAFT_570711</name>
</gene>
<feature type="domain" description="RNase H type-1" evidence="1">
    <location>
        <begin position="197"/>
        <end position="332"/>
    </location>
</feature>
<comment type="caution">
    <text evidence="2">The sequence shown here is derived from an EMBL/GenBank/DDBJ whole genome shotgun (WGS) entry which is preliminary data.</text>
</comment>
<dbReference type="SUPFAM" id="SSF53098">
    <property type="entry name" value="Ribonuclease H-like"/>
    <property type="match status" value="1"/>
</dbReference>
<dbReference type="CDD" id="cd09276">
    <property type="entry name" value="Rnase_HI_RT_non_LTR"/>
    <property type="match status" value="1"/>
</dbReference>
<evidence type="ECO:0000313" key="3">
    <source>
        <dbReference type="Proteomes" id="UP001219525"/>
    </source>
</evidence>
<name>A0AAD6Y5K3_9AGAR</name>
<dbReference type="AlphaFoldDB" id="A0AAD6Y5K3"/>
<dbReference type="Proteomes" id="UP001219525">
    <property type="component" value="Unassembled WGS sequence"/>
</dbReference>
<protein>
    <recommendedName>
        <fullName evidence="1">RNase H type-1 domain-containing protein</fullName>
    </recommendedName>
</protein>
<proteinExistence type="predicted"/>
<organism evidence="2 3">
    <name type="scientific">Mycena pura</name>
    <dbReference type="NCBI Taxonomy" id="153505"/>
    <lineage>
        <taxon>Eukaryota</taxon>
        <taxon>Fungi</taxon>
        <taxon>Dikarya</taxon>
        <taxon>Basidiomycota</taxon>
        <taxon>Agaricomycotina</taxon>
        <taxon>Agaricomycetes</taxon>
        <taxon>Agaricomycetidae</taxon>
        <taxon>Agaricales</taxon>
        <taxon>Marasmiineae</taxon>
        <taxon>Mycenaceae</taxon>
        <taxon>Mycena</taxon>
    </lineage>
</organism>
<dbReference type="InterPro" id="IPR002156">
    <property type="entry name" value="RNaseH_domain"/>
</dbReference>
<keyword evidence="3" id="KW-1185">Reference proteome</keyword>
<dbReference type="Gene3D" id="3.30.420.10">
    <property type="entry name" value="Ribonuclease H-like superfamily/Ribonuclease H"/>
    <property type="match status" value="1"/>
</dbReference>
<dbReference type="GO" id="GO:0004523">
    <property type="term" value="F:RNA-DNA hybrid ribonuclease activity"/>
    <property type="evidence" value="ECO:0007669"/>
    <property type="project" value="InterPro"/>
</dbReference>
<evidence type="ECO:0000313" key="2">
    <source>
        <dbReference type="EMBL" id="KAJ7202605.1"/>
    </source>
</evidence>